<protein>
    <submittedName>
        <fullName evidence="2">Uncharacterized protein</fullName>
    </submittedName>
</protein>
<keyword evidence="1" id="KW-1133">Transmembrane helix</keyword>
<feature type="transmembrane region" description="Helical" evidence="1">
    <location>
        <begin position="15"/>
        <end position="33"/>
    </location>
</feature>
<accession>A0A6A3CDJ5</accession>
<proteinExistence type="predicted"/>
<dbReference type="EMBL" id="VEPZ02000336">
    <property type="protein sequence ID" value="KAE8726787.1"/>
    <property type="molecule type" value="Genomic_DNA"/>
</dbReference>
<keyword evidence="1" id="KW-0812">Transmembrane</keyword>
<organism evidence="2 3">
    <name type="scientific">Hibiscus syriacus</name>
    <name type="common">Rose of Sharon</name>
    <dbReference type="NCBI Taxonomy" id="106335"/>
    <lineage>
        <taxon>Eukaryota</taxon>
        <taxon>Viridiplantae</taxon>
        <taxon>Streptophyta</taxon>
        <taxon>Embryophyta</taxon>
        <taxon>Tracheophyta</taxon>
        <taxon>Spermatophyta</taxon>
        <taxon>Magnoliopsida</taxon>
        <taxon>eudicotyledons</taxon>
        <taxon>Gunneridae</taxon>
        <taxon>Pentapetalae</taxon>
        <taxon>rosids</taxon>
        <taxon>malvids</taxon>
        <taxon>Malvales</taxon>
        <taxon>Malvaceae</taxon>
        <taxon>Malvoideae</taxon>
        <taxon>Hibiscus</taxon>
    </lineage>
</organism>
<dbReference type="InterPro" id="IPR008637">
    <property type="entry name" value="HR_lesion"/>
</dbReference>
<dbReference type="PANTHER" id="PTHR31474:SF4">
    <property type="entry name" value="NICOTIANA LESION-INDUCING LIKE"/>
    <property type="match status" value="1"/>
</dbReference>
<gene>
    <name evidence="2" type="ORF">F3Y22_tig00006213pilonHSYRG00004</name>
</gene>
<evidence type="ECO:0000313" key="3">
    <source>
        <dbReference type="Proteomes" id="UP000436088"/>
    </source>
</evidence>
<name>A0A6A3CDJ5_HIBSY</name>
<feature type="transmembrane region" description="Helical" evidence="1">
    <location>
        <begin position="96"/>
        <end position="120"/>
    </location>
</feature>
<keyword evidence="3" id="KW-1185">Reference proteome</keyword>
<dbReference type="PANTHER" id="PTHR31474">
    <property type="entry name" value="HR-LIKE LESION-INDUCER"/>
    <property type="match status" value="1"/>
</dbReference>
<comment type="caution">
    <text evidence="2">The sequence shown here is derived from an EMBL/GenBank/DDBJ whole genome shotgun (WGS) entry which is preliminary data.</text>
</comment>
<feature type="transmembrane region" description="Helical" evidence="1">
    <location>
        <begin position="132"/>
        <end position="155"/>
    </location>
</feature>
<keyword evidence="1" id="KW-0472">Membrane</keyword>
<dbReference type="AlphaFoldDB" id="A0A6A3CDJ5"/>
<evidence type="ECO:0000256" key="1">
    <source>
        <dbReference type="SAM" id="Phobius"/>
    </source>
</evidence>
<dbReference type="Pfam" id="PF05514">
    <property type="entry name" value="HR_lesion"/>
    <property type="match status" value="1"/>
</dbReference>
<evidence type="ECO:0000313" key="2">
    <source>
        <dbReference type="EMBL" id="KAE8726787.1"/>
    </source>
</evidence>
<dbReference type="Proteomes" id="UP000436088">
    <property type="component" value="Unassembled WGS sequence"/>
</dbReference>
<sequence>MISDEEDEEIANTRAFLLFIGGALSFSLIRLRFKARFLANKSDAFRPLTFTASDAIQLARHYGQCYWELSKARLSILVVTTSGTGYVLGSGDAVDLAGLCCSCAGTMMFVYLLVSTHLLYDFYNYRPEEPQYAALLGDFLQSVAQCGALLFFWGMKSLITKRQLRKKVVKPKTA</sequence>
<reference evidence="2" key="1">
    <citation type="submission" date="2019-09" db="EMBL/GenBank/DDBJ databases">
        <title>Draft genome information of white flower Hibiscus syriacus.</title>
        <authorList>
            <person name="Kim Y.-M."/>
        </authorList>
    </citation>
    <scope>NUCLEOTIDE SEQUENCE [LARGE SCALE GENOMIC DNA]</scope>
    <source>
        <strain evidence="2">YM2019G1</strain>
    </source>
</reference>